<feature type="region of interest" description="Disordered" evidence="2">
    <location>
        <begin position="1"/>
        <end position="57"/>
    </location>
</feature>
<protein>
    <submittedName>
        <fullName evidence="4">General stress protein CsbD</fullName>
    </submittedName>
</protein>
<gene>
    <name evidence="4" type="ORF">A5710_19750</name>
</gene>
<dbReference type="InterPro" id="IPR036629">
    <property type="entry name" value="YjbJ_sf"/>
</dbReference>
<sequence length="57" mass="5879">MGLTDKARNAAQHAAGKAKEAAGKATGNDELKNEGKADQGKSSLKKAGEHIKDAFRG</sequence>
<dbReference type="RefSeq" id="WP_064921661.1">
    <property type="nucleotide sequence ID" value="NZ_LZJK01000074.1"/>
</dbReference>
<dbReference type="SUPFAM" id="SSF69047">
    <property type="entry name" value="Hypothetical protein YjbJ"/>
    <property type="match status" value="1"/>
</dbReference>
<dbReference type="AlphaFoldDB" id="A0A1A2Y073"/>
<evidence type="ECO:0000313" key="4">
    <source>
        <dbReference type="EMBL" id="OBI30783.1"/>
    </source>
</evidence>
<dbReference type="Gene3D" id="1.10.1470.10">
    <property type="entry name" value="YjbJ"/>
    <property type="match status" value="1"/>
</dbReference>
<evidence type="ECO:0000256" key="2">
    <source>
        <dbReference type="SAM" id="MobiDB-lite"/>
    </source>
</evidence>
<feature type="domain" description="CsbD-like" evidence="3">
    <location>
        <begin position="5"/>
        <end position="56"/>
    </location>
</feature>
<reference evidence="5" key="1">
    <citation type="submission" date="2016-06" db="EMBL/GenBank/DDBJ databases">
        <authorList>
            <person name="Sutton G."/>
            <person name="Brinkac L."/>
            <person name="Sanka R."/>
            <person name="Adams M."/>
            <person name="Lau E."/>
            <person name="Sam S."/>
            <person name="Sreng N."/>
            <person name="Him V."/>
            <person name="Kerleguer A."/>
            <person name="Cheng S."/>
        </authorList>
    </citation>
    <scope>NUCLEOTIDE SEQUENCE [LARGE SCALE GENOMIC DNA]</scope>
    <source>
        <strain evidence="5">E1876</strain>
    </source>
</reference>
<feature type="compositionally biased region" description="Basic and acidic residues" evidence="2">
    <location>
        <begin position="17"/>
        <end position="39"/>
    </location>
</feature>
<feature type="compositionally biased region" description="Basic and acidic residues" evidence="2">
    <location>
        <begin position="46"/>
        <end position="57"/>
    </location>
</feature>
<dbReference type="OrthoDB" id="2143260at2"/>
<dbReference type="Proteomes" id="UP000093943">
    <property type="component" value="Unassembled WGS sequence"/>
</dbReference>
<evidence type="ECO:0000313" key="5">
    <source>
        <dbReference type="Proteomes" id="UP000093943"/>
    </source>
</evidence>
<accession>A0A1A2Y073</accession>
<evidence type="ECO:0000256" key="1">
    <source>
        <dbReference type="ARBA" id="ARBA00009129"/>
    </source>
</evidence>
<comment type="similarity">
    <text evidence="1">Belongs to the UPF0337 (CsbD) family.</text>
</comment>
<proteinExistence type="inferred from homology"/>
<dbReference type="InterPro" id="IPR008462">
    <property type="entry name" value="CsbD"/>
</dbReference>
<evidence type="ECO:0000259" key="3">
    <source>
        <dbReference type="Pfam" id="PF05532"/>
    </source>
</evidence>
<dbReference type="EMBL" id="LZKG01000066">
    <property type="protein sequence ID" value="OBI30783.1"/>
    <property type="molecule type" value="Genomic_DNA"/>
</dbReference>
<name>A0A1A2Y073_MYCSD</name>
<organism evidence="4 5">
    <name type="scientific">Mycolicibacter sinensis (strain JDM601)</name>
    <name type="common">Mycobacterium sinense</name>
    <dbReference type="NCBI Taxonomy" id="875328"/>
    <lineage>
        <taxon>Bacteria</taxon>
        <taxon>Bacillati</taxon>
        <taxon>Actinomycetota</taxon>
        <taxon>Actinomycetes</taxon>
        <taxon>Mycobacteriales</taxon>
        <taxon>Mycobacteriaceae</taxon>
        <taxon>Mycolicibacter</taxon>
    </lineage>
</organism>
<comment type="caution">
    <text evidence="4">The sequence shown here is derived from an EMBL/GenBank/DDBJ whole genome shotgun (WGS) entry which is preliminary data.</text>
</comment>
<dbReference type="Pfam" id="PF05532">
    <property type="entry name" value="CsbD"/>
    <property type="match status" value="1"/>
</dbReference>